<dbReference type="STRING" id="443610.VE25_13225"/>
<comment type="similarity">
    <text evidence="1">Belongs to the UPF0065 (bug) family.</text>
</comment>
<accession>A0A0F5FSY0</accession>
<dbReference type="PATRIC" id="fig|443610.3.peg.886"/>
<gene>
    <name evidence="2" type="ORF">VE25_13225</name>
</gene>
<dbReference type="PANTHER" id="PTHR42928:SF5">
    <property type="entry name" value="BLR1237 PROTEIN"/>
    <property type="match status" value="1"/>
</dbReference>
<dbReference type="InterPro" id="IPR005064">
    <property type="entry name" value="BUG"/>
</dbReference>
<comment type="caution">
    <text evidence="2">The sequence shown here is derived from an EMBL/GenBank/DDBJ whole genome shotgun (WGS) entry which is preliminary data.</text>
</comment>
<evidence type="ECO:0000256" key="1">
    <source>
        <dbReference type="ARBA" id="ARBA00006987"/>
    </source>
</evidence>
<sequence>MLAAAEAEPGSVKYGITGVGNSSHLGPAQTALEAGVDMPHVVFDGGSSLMTALLGGHIPAAAGSPVDYRDQISAGAVRGLVTFAAERSVDPVLADIPTA</sequence>
<evidence type="ECO:0000313" key="2">
    <source>
        <dbReference type="EMBL" id="KKB11277.1"/>
    </source>
</evidence>
<dbReference type="OrthoDB" id="7250553at2"/>
<name>A0A0F5FSY0_9HYPH</name>
<evidence type="ECO:0000313" key="3">
    <source>
        <dbReference type="Proteomes" id="UP000033632"/>
    </source>
</evidence>
<dbReference type="Pfam" id="PF03401">
    <property type="entry name" value="TctC"/>
    <property type="match status" value="1"/>
</dbReference>
<dbReference type="AlphaFoldDB" id="A0A0F5FSY0"/>
<evidence type="ECO:0008006" key="4">
    <source>
        <dbReference type="Google" id="ProtNLM"/>
    </source>
</evidence>
<proteinExistence type="inferred from homology"/>
<protein>
    <recommendedName>
        <fullName evidence="4">Tripartite tricarboxylate transporter substrate binding protein</fullName>
    </recommendedName>
</protein>
<keyword evidence="3" id="KW-1185">Reference proteome</keyword>
<dbReference type="PANTHER" id="PTHR42928">
    <property type="entry name" value="TRICARBOXYLATE-BINDING PROTEIN"/>
    <property type="match status" value="1"/>
</dbReference>
<dbReference type="Proteomes" id="UP000033632">
    <property type="component" value="Unassembled WGS sequence"/>
</dbReference>
<reference evidence="2 3" key="1">
    <citation type="submission" date="2015-03" db="EMBL/GenBank/DDBJ databases">
        <authorList>
            <person name="Hassan Y.I."/>
            <person name="Lepp D."/>
            <person name="Li X.-Z."/>
            <person name="Zhou T."/>
        </authorList>
    </citation>
    <scope>NUCLEOTIDE SEQUENCE [LARGE SCALE GENOMIC DNA]</scope>
    <source>
        <strain evidence="2 3">BD-c194</strain>
    </source>
</reference>
<dbReference type="Gene3D" id="3.40.190.10">
    <property type="entry name" value="Periplasmic binding protein-like II"/>
    <property type="match status" value="1"/>
</dbReference>
<organism evidence="2 3">
    <name type="scientific">Devosia geojensis</name>
    <dbReference type="NCBI Taxonomy" id="443610"/>
    <lineage>
        <taxon>Bacteria</taxon>
        <taxon>Pseudomonadati</taxon>
        <taxon>Pseudomonadota</taxon>
        <taxon>Alphaproteobacteria</taxon>
        <taxon>Hyphomicrobiales</taxon>
        <taxon>Devosiaceae</taxon>
        <taxon>Devosia</taxon>
    </lineage>
</organism>
<dbReference type="EMBL" id="JZEX01000119">
    <property type="protein sequence ID" value="KKB11277.1"/>
    <property type="molecule type" value="Genomic_DNA"/>
</dbReference>